<keyword evidence="7" id="KW-0653">Protein transport</keyword>
<feature type="region of interest" description="Disordered" evidence="12">
    <location>
        <begin position="264"/>
        <end position="285"/>
    </location>
</feature>
<gene>
    <name evidence="13" type="ordered locus">Ecym_6299</name>
</gene>
<dbReference type="PANTHER" id="PTHR12358:SF101">
    <property type="entry name" value="MITOCHONDRIAL IMPORT INNER MEMBRANE TRANSLOCASE SUBUNIT TIM54"/>
    <property type="match status" value="1"/>
</dbReference>
<keyword evidence="9" id="KW-0811">Translocation</keyword>
<dbReference type="EMBL" id="CP002502">
    <property type="protein sequence ID" value="AET40679.1"/>
    <property type="molecule type" value="Genomic_DNA"/>
</dbReference>
<dbReference type="PANTHER" id="PTHR12358">
    <property type="entry name" value="SPHINGOSINE KINASE"/>
    <property type="match status" value="1"/>
</dbReference>
<dbReference type="AlphaFoldDB" id="G8JU99"/>
<evidence type="ECO:0000256" key="1">
    <source>
        <dbReference type="ARBA" id="ARBA00004434"/>
    </source>
</evidence>
<keyword evidence="10" id="KW-0496">Mitochondrion</keyword>
<evidence type="ECO:0000313" key="14">
    <source>
        <dbReference type="Proteomes" id="UP000006790"/>
    </source>
</evidence>
<dbReference type="GO" id="GO:0008320">
    <property type="term" value="F:protein transmembrane transporter activity"/>
    <property type="evidence" value="ECO:0007669"/>
    <property type="project" value="EnsemblFungi"/>
</dbReference>
<keyword evidence="8" id="KW-1133">Transmembrane helix</keyword>
<keyword evidence="4" id="KW-0813">Transport</keyword>
<feature type="region of interest" description="Disordered" evidence="12">
    <location>
        <begin position="303"/>
        <end position="335"/>
    </location>
</feature>
<keyword evidence="11" id="KW-0472">Membrane</keyword>
<dbReference type="GO" id="GO:0042721">
    <property type="term" value="C:TIM22 mitochondrial import inner membrane insertion complex"/>
    <property type="evidence" value="ECO:0007669"/>
    <property type="project" value="EnsemblFungi"/>
</dbReference>
<dbReference type="eggNOG" id="ENOG502QPMQ">
    <property type="taxonomic scope" value="Eukaryota"/>
</dbReference>
<dbReference type="InterPro" id="IPR050187">
    <property type="entry name" value="Lipid_Phosphate_FormReg"/>
</dbReference>
<dbReference type="Pfam" id="PF11711">
    <property type="entry name" value="Tim54"/>
    <property type="match status" value="1"/>
</dbReference>
<evidence type="ECO:0000256" key="8">
    <source>
        <dbReference type="ARBA" id="ARBA00022989"/>
    </source>
</evidence>
<keyword evidence="6" id="KW-0999">Mitochondrion inner membrane</keyword>
<evidence type="ECO:0000256" key="11">
    <source>
        <dbReference type="ARBA" id="ARBA00023136"/>
    </source>
</evidence>
<dbReference type="Proteomes" id="UP000006790">
    <property type="component" value="Chromosome 6"/>
</dbReference>
<evidence type="ECO:0000256" key="6">
    <source>
        <dbReference type="ARBA" id="ARBA00022792"/>
    </source>
</evidence>
<evidence type="ECO:0000256" key="9">
    <source>
        <dbReference type="ARBA" id="ARBA00023010"/>
    </source>
</evidence>
<dbReference type="InParanoid" id="G8JU99"/>
<evidence type="ECO:0000256" key="10">
    <source>
        <dbReference type="ARBA" id="ARBA00023128"/>
    </source>
</evidence>
<reference evidence="14" key="1">
    <citation type="journal article" date="2012" name="G3 (Bethesda)">
        <title>Pichia sorbitophila, an interspecies yeast hybrid reveals early steps of genome resolution following polyploidization.</title>
        <authorList>
            <person name="Leh Louis V."/>
            <person name="Despons L."/>
            <person name="Friedrich A."/>
            <person name="Martin T."/>
            <person name="Durrens P."/>
            <person name="Casaregola S."/>
            <person name="Neuveglise C."/>
            <person name="Fairhead C."/>
            <person name="Marck C."/>
            <person name="Cruz J.A."/>
            <person name="Straub M.L."/>
            <person name="Kugler V."/>
            <person name="Sacerdot C."/>
            <person name="Uzunov Z."/>
            <person name="Thierry A."/>
            <person name="Weiss S."/>
            <person name="Bleykasten C."/>
            <person name="De Montigny J."/>
            <person name="Jacques N."/>
            <person name="Jung P."/>
            <person name="Lemaire M."/>
            <person name="Mallet S."/>
            <person name="Morel G."/>
            <person name="Richard G.F."/>
            <person name="Sarkar A."/>
            <person name="Savel G."/>
            <person name="Schacherer J."/>
            <person name="Seret M.L."/>
            <person name="Talla E."/>
            <person name="Samson G."/>
            <person name="Jubin C."/>
            <person name="Poulain J."/>
            <person name="Vacherie B."/>
            <person name="Barbe V."/>
            <person name="Pelletier E."/>
            <person name="Sherman D.J."/>
            <person name="Westhof E."/>
            <person name="Weissenbach J."/>
            <person name="Baret P.V."/>
            <person name="Wincker P."/>
            <person name="Gaillardin C."/>
            <person name="Dujon B."/>
            <person name="Souciet J.L."/>
        </authorList>
    </citation>
    <scope>NUCLEOTIDE SEQUENCE [LARGE SCALE GENOMIC DNA]</scope>
    <source>
        <strain evidence="14">CBS 270.75 / DBVPG 7215 / KCTC 17166 / NRRL Y-17582</strain>
    </source>
</reference>
<name>G8JU99_ERECY</name>
<evidence type="ECO:0000256" key="3">
    <source>
        <dbReference type="ARBA" id="ARBA00020796"/>
    </source>
</evidence>
<dbReference type="FunCoup" id="G8JU99">
    <property type="interactions" value="28"/>
</dbReference>
<dbReference type="OrthoDB" id="5598305at2759"/>
<keyword evidence="14" id="KW-1185">Reference proteome</keyword>
<evidence type="ECO:0000256" key="4">
    <source>
        <dbReference type="ARBA" id="ARBA00022448"/>
    </source>
</evidence>
<organism evidence="13 14">
    <name type="scientific">Eremothecium cymbalariae (strain CBS 270.75 / DBVPG 7215 / KCTC 17166 / NRRL Y-17582)</name>
    <name type="common">Yeast</name>
    <dbReference type="NCBI Taxonomy" id="931890"/>
    <lineage>
        <taxon>Eukaryota</taxon>
        <taxon>Fungi</taxon>
        <taxon>Dikarya</taxon>
        <taxon>Ascomycota</taxon>
        <taxon>Saccharomycotina</taxon>
        <taxon>Saccharomycetes</taxon>
        <taxon>Saccharomycetales</taxon>
        <taxon>Saccharomycetaceae</taxon>
        <taxon>Eremothecium</taxon>
    </lineage>
</organism>
<dbReference type="KEGG" id="erc:Ecym_6299"/>
<comment type="similarity">
    <text evidence="2">Belongs to the TIM54 family.</text>
</comment>
<dbReference type="InterPro" id="IPR021056">
    <property type="entry name" value="Mt_import_IM_translocase_Tim54"/>
</dbReference>
<feature type="compositionally biased region" description="Low complexity" evidence="12">
    <location>
        <begin position="272"/>
        <end position="285"/>
    </location>
</feature>
<accession>G8JU99</accession>
<evidence type="ECO:0000256" key="5">
    <source>
        <dbReference type="ARBA" id="ARBA00022692"/>
    </source>
</evidence>
<evidence type="ECO:0000313" key="13">
    <source>
        <dbReference type="EMBL" id="AET40679.1"/>
    </source>
</evidence>
<proteinExistence type="inferred from homology"/>
<evidence type="ECO:0000256" key="12">
    <source>
        <dbReference type="SAM" id="MobiDB-lite"/>
    </source>
</evidence>
<dbReference type="GO" id="GO:0045039">
    <property type="term" value="P:protein insertion into mitochondrial inner membrane"/>
    <property type="evidence" value="ECO:0007669"/>
    <property type="project" value="EnsemblFungi"/>
</dbReference>
<dbReference type="HOGENOM" id="CLU_039097_0_0_1"/>
<keyword evidence="5" id="KW-0812">Transmembrane</keyword>
<evidence type="ECO:0000256" key="7">
    <source>
        <dbReference type="ARBA" id="ARBA00022927"/>
    </source>
</evidence>
<dbReference type="OMA" id="RNWMIFF"/>
<dbReference type="GeneID" id="11471075"/>
<evidence type="ECO:0000256" key="2">
    <source>
        <dbReference type="ARBA" id="ARBA00006355"/>
    </source>
</evidence>
<dbReference type="RefSeq" id="XP_003647496.1">
    <property type="nucleotide sequence ID" value="XM_003647448.1"/>
</dbReference>
<protein>
    <recommendedName>
        <fullName evidence="3">Mitochondrial import inner membrane translocase subunit TIM54</fullName>
    </recommendedName>
</protein>
<sequence length="475" mass="54114">MTSKEGSSAITDGAKRAGYSNPAFKAMGIPTLRLPGRNWMIFWAVLSAGVSGVVYDKYQQRQISNKYINMVQQRSLEHMDTWMKPRKITVFVAPPPSDYLDTSLKVWRRYLKSILYNAGVDYEIITEERQGLIRFEVAERIRRLRREILDTEARLKKAEEEQRWVNRLRSWWLKERISEEEAENLKAEKYRKEFTYKQLLGVFYKNDVLKAQGVVSEDVLVAEPVLSGGVICIGRGAYKEYISGIHEGILGPLEAPQNTKIAEPFAGESRQTSDATVAAAETTTTSTTAAENVEIIAVDAQVDSAQSDSNHASDNTSDGEGEKEESTKSPPAPYISYKDYANAELPRELSSEVVKDPLTNVPALFHQPILVVQVPNLVGFLQIPKRIYRFYTRRYYAEQCCKAATSMVFQYTKPFNPETDLDLAKSEEEDWPNYWVKQGHERQSEWVQELYGDNRVLSSLHLIDPSKLDVQQVEN</sequence>
<comment type="subcellular location">
    <subcellularLocation>
        <location evidence="1">Mitochondrion inner membrane</location>
        <topology evidence="1">Single-pass membrane protein</topology>
    </subcellularLocation>
</comment>
<dbReference type="STRING" id="931890.G8JU99"/>
<feature type="compositionally biased region" description="Polar residues" evidence="12">
    <location>
        <begin position="303"/>
        <end position="316"/>
    </location>
</feature>